<dbReference type="GO" id="GO:1990904">
    <property type="term" value="C:ribonucleoprotein complex"/>
    <property type="evidence" value="ECO:0007669"/>
    <property type="project" value="UniProtKB-KW"/>
</dbReference>
<name>I7C7H4_MYCHA</name>
<dbReference type="STRING" id="1212765.MHLP_04535"/>
<organism evidence="4 5">
    <name type="scientific">Mycoplasma haematolamae (strain Purdue)</name>
    <dbReference type="NCBI Taxonomy" id="1212765"/>
    <lineage>
        <taxon>Bacteria</taxon>
        <taxon>Bacillati</taxon>
        <taxon>Mycoplasmatota</taxon>
        <taxon>Mollicutes</taxon>
        <taxon>Mycoplasmataceae</taxon>
        <taxon>Mycoplasma</taxon>
    </lineage>
</organism>
<dbReference type="OrthoDB" id="9803251at2"/>
<keyword evidence="2 3" id="KW-0687">Ribonucleoprotein</keyword>
<evidence type="ECO:0000256" key="3">
    <source>
        <dbReference type="RuleBase" id="RU000564"/>
    </source>
</evidence>
<dbReference type="GO" id="GO:0006412">
    <property type="term" value="P:translation"/>
    <property type="evidence" value="ECO:0007669"/>
    <property type="project" value="InterPro"/>
</dbReference>
<dbReference type="InterPro" id="IPR002150">
    <property type="entry name" value="Ribosomal_bL31"/>
</dbReference>
<dbReference type="InterPro" id="IPR042105">
    <property type="entry name" value="Ribosomal_bL31_sf"/>
</dbReference>
<evidence type="ECO:0000256" key="2">
    <source>
        <dbReference type="ARBA" id="ARBA00023274"/>
    </source>
</evidence>
<dbReference type="GO" id="GO:0005840">
    <property type="term" value="C:ribosome"/>
    <property type="evidence" value="ECO:0007669"/>
    <property type="project" value="UniProtKB-KW"/>
</dbReference>
<reference evidence="4 5" key="1">
    <citation type="journal article" date="2012" name="J. Bacteriol.">
        <title>Genome Sequence of "Candidatus Mycoplasma haemolamae" Strain Purdue, a Red Blood Cell Pathogen of Alpacas (Vicugna pacos) and Llamas (Lama glama).</title>
        <authorList>
            <person name="Guimaraes A.M."/>
            <person name="Toth B."/>
            <person name="Santos A.P."/>
            <person name="do Nascimento N.C."/>
            <person name="Kritchevsky J.E."/>
            <person name="Messick J.B."/>
        </authorList>
    </citation>
    <scope>NUCLEOTIDE SEQUENCE [LARGE SCALE GENOMIC DNA]</scope>
    <source>
        <strain evidence="4 5">Purdue</strain>
    </source>
</reference>
<dbReference type="AlphaFoldDB" id="I7C7H4"/>
<protein>
    <recommendedName>
        <fullName evidence="3">50S ribosomal protein L31</fullName>
    </recommendedName>
</protein>
<dbReference type="PATRIC" id="fig|1212765.3.peg.1030"/>
<evidence type="ECO:0000313" key="5">
    <source>
        <dbReference type="Proteomes" id="UP000006502"/>
    </source>
</evidence>
<evidence type="ECO:0000313" key="4">
    <source>
        <dbReference type="EMBL" id="AFO52487.1"/>
    </source>
</evidence>
<sequence length="76" mass="8349">MSTSRKNLSEKIVTFVCNSCSSSYDLLSGDTSSKTVQLDICAACHPFYLGKLASETNLGPAEKLKEKFNRGRTKLQ</sequence>
<dbReference type="GO" id="GO:0003735">
    <property type="term" value="F:structural constituent of ribosome"/>
    <property type="evidence" value="ECO:0007669"/>
    <property type="project" value="InterPro"/>
</dbReference>
<dbReference type="InterPro" id="IPR034704">
    <property type="entry name" value="Ribosomal_bL28/bL31-like_sf"/>
</dbReference>
<proteinExistence type="inferred from homology"/>
<dbReference type="Pfam" id="PF01197">
    <property type="entry name" value="Ribosomal_L31"/>
    <property type="match status" value="1"/>
</dbReference>
<keyword evidence="1 3" id="KW-0689">Ribosomal protein</keyword>
<dbReference type="EMBL" id="CP003731">
    <property type="protein sequence ID" value="AFO52487.1"/>
    <property type="molecule type" value="Genomic_DNA"/>
</dbReference>
<gene>
    <name evidence="4" type="primary">rpmE</name>
    <name evidence="4" type="ordered locus">MHLP_04535</name>
</gene>
<comment type="similarity">
    <text evidence="3">Belongs to the bacterial ribosomal protein bL31 family.</text>
</comment>
<accession>I7C7H4</accession>
<dbReference type="NCBIfam" id="TIGR00105">
    <property type="entry name" value="L31"/>
    <property type="match status" value="1"/>
</dbReference>
<dbReference type="KEGG" id="mhl:MHLP_04535"/>
<dbReference type="HOGENOM" id="CLU_114306_4_2_14"/>
<dbReference type="Proteomes" id="UP000006502">
    <property type="component" value="Chromosome"/>
</dbReference>
<reference evidence="5" key="2">
    <citation type="submission" date="2012-07" db="EMBL/GenBank/DDBJ databases">
        <title>Complete genome sequence of 'Candidatus Mycoplasma haemolamae'.</title>
        <authorList>
            <person name="Guimaraes A.M.S."/>
            <person name="Toth B."/>
            <person name="Santos A.P."/>
            <person name="Nascimento N.C."/>
            <person name="Sojka J.E."/>
            <person name="Messick J.B."/>
        </authorList>
    </citation>
    <scope>NUCLEOTIDE SEQUENCE [LARGE SCALE GENOMIC DNA]</scope>
    <source>
        <strain evidence="5">Purdue</strain>
    </source>
</reference>
<dbReference type="Gene3D" id="4.10.830.30">
    <property type="entry name" value="Ribosomal protein L31"/>
    <property type="match status" value="1"/>
</dbReference>
<dbReference type="SUPFAM" id="SSF143800">
    <property type="entry name" value="L28p-like"/>
    <property type="match status" value="1"/>
</dbReference>
<evidence type="ECO:0000256" key="1">
    <source>
        <dbReference type="ARBA" id="ARBA00022980"/>
    </source>
</evidence>
<keyword evidence="5" id="KW-1185">Reference proteome</keyword>